<dbReference type="Gene3D" id="3.30.360.10">
    <property type="entry name" value="Dihydrodipicolinate Reductase, domain 2"/>
    <property type="match status" value="1"/>
</dbReference>
<evidence type="ECO:0000256" key="8">
    <source>
        <dbReference type="ARBA" id="ARBA00022857"/>
    </source>
</evidence>
<dbReference type="InterPro" id="IPR005106">
    <property type="entry name" value="Asp/hSer_DH_NAD-bd"/>
</dbReference>
<dbReference type="SUPFAM" id="SSF51735">
    <property type="entry name" value="NAD(P)-binding Rossmann-fold domains"/>
    <property type="match status" value="1"/>
</dbReference>
<sequence length="440" mass="47279">MNPLRVGICGAGTVGSGVINVLRRNITLISARAGCPVIIEQIGARRDNSSCPTSDLNVTRNILDVANNPNIDILVELIGGCDDAQNLILTAIDQGKHIVTANKALIAEKGHTLLEAAHKKNVIIAFEAAVAGSIPVIKCLRESLAANQVHWLAGIINGTGNFILTKMGDEYRSFSDVLTEAQTLGYAEADPIFDVEGIDACHKLTIMASIAFGIPLQFTKAYTEGISTVTPDDIRYASEMGYRIKHLGIARQHFTSDNTPEAIELRVHPALIPKTQPIANINGVLNTVMIDCDAAGPIICTGTGAGSEATASAVIADIIDIARIRSNPTAVVYPLGKPLQQLNNKLPILPVEEITTRYYLRIHAADHHGVMNAITNILSKHKISIAALTQKANRDQKGFADIVILTHQILEKNIDAAITEISQLTDINQPVTRIRVEAMS</sequence>
<dbReference type="UniPathway" id="UPA00050">
    <property type="reaction ID" value="UER00063"/>
</dbReference>
<dbReference type="PROSITE" id="PS51671">
    <property type="entry name" value="ACT"/>
    <property type="match status" value="1"/>
</dbReference>
<evidence type="ECO:0000256" key="4">
    <source>
        <dbReference type="ARBA" id="ARBA00013213"/>
    </source>
</evidence>
<dbReference type="InterPro" id="IPR016204">
    <property type="entry name" value="HDH"/>
</dbReference>
<keyword evidence="8" id="KW-0521">NADP</keyword>
<evidence type="ECO:0000313" key="12">
    <source>
        <dbReference type="EMBL" id="PJE80404.1"/>
    </source>
</evidence>
<comment type="pathway">
    <text evidence="2">Amino-acid biosynthesis; L-methionine biosynthesis via de novo pathway; L-homoserine from L-aspartate: step 3/3.</text>
</comment>
<dbReference type="PIRSF" id="PIRSF000098">
    <property type="entry name" value="Homoser_dehydrog"/>
    <property type="match status" value="1"/>
</dbReference>
<keyword evidence="7" id="KW-0791">Threonine biosynthesis</keyword>
<dbReference type="Pfam" id="PF01842">
    <property type="entry name" value="ACT"/>
    <property type="match status" value="1"/>
</dbReference>
<dbReference type="SUPFAM" id="SSF55347">
    <property type="entry name" value="Glyceraldehyde-3-phosphate dehydrogenase-like, C-terminal domain"/>
    <property type="match status" value="1"/>
</dbReference>
<evidence type="ECO:0000256" key="3">
    <source>
        <dbReference type="ARBA" id="ARBA00006753"/>
    </source>
</evidence>
<evidence type="ECO:0000256" key="1">
    <source>
        <dbReference type="ARBA" id="ARBA00005056"/>
    </source>
</evidence>
<evidence type="ECO:0000256" key="2">
    <source>
        <dbReference type="ARBA" id="ARBA00005062"/>
    </source>
</evidence>
<dbReference type="GO" id="GO:0004412">
    <property type="term" value="F:homoserine dehydrogenase activity"/>
    <property type="evidence" value="ECO:0007669"/>
    <property type="project" value="UniProtKB-EC"/>
</dbReference>
<dbReference type="GO" id="GO:0050661">
    <property type="term" value="F:NADP binding"/>
    <property type="evidence" value="ECO:0007669"/>
    <property type="project" value="InterPro"/>
</dbReference>
<dbReference type="InterPro" id="IPR019811">
    <property type="entry name" value="HDH_CS"/>
</dbReference>
<dbReference type="NCBIfam" id="NF004976">
    <property type="entry name" value="PRK06349.1"/>
    <property type="match status" value="1"/>
</dbReference>
<gene>
    <name evidence="12" type="primary">hom</name>
    <name evidence="12" type="ORF">CI610_00585</name>
</gene>
<dbReference type="GO" id="GO:0009088">
    <property type="term" value="P:threonine biosynthetic process"/>
    <property type="evidence" value="ECO:0007669"/>
    <property type="project" value="UniProtKB-UniPathway"/>
</dbReference>
<dbReference type="FunFam" id="3.30.360.10:FF:000005">
    <property type="entry name" value="Homoserine dehydrogenase"/>
    <property type="match status" value="1"/>
</dbReference>
<dbReference type="PROSITE" id="PS01042">
    <property type="entry name" value="HOMOSER_DHGENASE"/>
    <property type="match status" value="1"/>
</dbReference>
<dbReference type="UniPathway" id="UPA00051">
    <property type="reaction ID" value="UER00465"/>
</dbReference>
<dbReference type="Pfam" id="PF03447">
    <property type="entry name" value="NAD_binding_3"/>
    <property type="match status" value="1"/>
</dbReference>
<name>A0A2H9TB26_9ZZZZ</name>
<dbReference type="PANTHER" id="PTHR43331:SF1">
    <property type="entry name" value="HOMOSERINE DEHYDROGENASE"/>
    <property type="match status" value="1"/>
</dbReference>
<dbReference type="EMBL" id="NSIT01000018">
    <property type="protein sequence ID" value="PJE80404.1"/>
    <property type="molecule type" value="Genomic_DNA"/>
</dbReference>
<dbReference type="Pfam" id="PF00742">
    <property type="entry name" value="Homoserine_dh"/>
    <property type="match status" value="1"/>
</dbReference>
<proteinExistence type="inferred from homology"/>
<dbReference type="GO" id="GO:0009086">
    <property type="term" value="P:methionine biosynthetic process"/>
    <property type="evidence" value="ECO:0007669"/>
    <property type="project" value="UniProtKB-KW"/>
</dbReference>
<dbReference type="InterPro" id="IPR045865">
    <property type="entry name" value="ACT-like_dom_sf"/>
</dbReference>
<keyword evidence="10" id="KW-0486">Methionine biosynthesis</keyword>
<comment type="similarity">
    <text evidence="3">Belongs to the homoserine dehydrogenase family.</text>
</comment>
<evidence type="ECO:0000259" key="11">
    <source>
        <dbReference type="PROSITE" id="PS51671"/>
    </source>
</evidence>
<reference evidence="12" key="1">
    <citation type="journal article" date="2017" name="Appl. Environ. Microbiol.">
        <title>Molecular characterization of an Endozoicomonas-like organism causing infection in king scallop Pecten maximus L.</title>
        <authorList>
            <person name="Cano I."/>
            <person name="van Aerle R."/>
            <person name="Ross S."/>
            <person name="Verner-Jeffreys D.W."/>
            <person name="Paley R.K."/>
            <person name="Rimmer G."/>
            <person name="Ryder D."/>
            <person name="Hooper P."/>
            <person name="Stone D."/>
            <person name="Feist S.W."/>
        </authorList>
    </citation>
    <scope>NUCLEOTIDE SEQUENCE</scope>
</reference>
<dbReference type="InterPro" id="IPR001342">
    <property type="entry name" value="HDH_cat"/>
</dbReference>
<keyword evidence="9 12" id="KW-0560">Oxidoreductase</keyword>
<accession>A0A2H9TB26</accession>
<dbReference type="AlphaFoldDB" id="A0A2H9TB26"/>
<dbReference type="PANTHER" id="PTHR43331">
    <property type="entry name" value="HOMOSERINE DEHYDROGENASE"/>
    <property type="match status" value="1"/>
</dbReference>
<organism evidence="12">
    <name type="scientific">invertebrate metagenome</name>
    <dbReference type="NCBI Taxonomy" id="1711999"/>
    <lineage>
        <taxon>unclassified sequences</taxon>
        <taxon>metagenomes</taxon>
        <taxon>organismal metagenomes</taxon>
    </lineage>
</organism>
<protein>
    <recommendedName>
        <fullName evidence="5">Homoserine dehydrogenase</fullName>
        <ecNumber evidence="4">1.1.1.3</ecNumber>
    </recommendedName>
</protein>
<dbReference type="Gene3D" id="3.40.50.720">
    <property type="entry name" value="NAD(P)-binding Rossmann-like Domain"/>
    <property type="match status" value="1"/>
</dbReference>
<feature type="domain" description="ACT" evidence="11">
    <location>
        <begin position="359"/>
        <end position="436"/>
    </location>
</feature>
<comment type="caution">
    <text evidence="12">The sequence shown here is derived from an EMBL/GenBank/DDBJ whole genome shotgun (WGS) entry which is preliminary data.</text>
</comment>
<evidence type="ECO:0000256" key="6">
    <source>
        <dbReference type="ARBA" id="ARBA00022605"/>
    </source>
</evidence>
<evidence type="ECO:0000256" key="5">
    <source>
        <dbReference type="ARBA" id="ARBA00013376"/>
    </source>
</evidence>
<dbReference type="InterPro" id="IPR002912">
    <property type="entry name" value="ACT_dom"/>
</dbReference>
<dbReference type="InterPro" id="IPR036291">
    <property type="entry name" value="NAD(P)-bd_dom_sf"/>
</dbReference>
<dbReference type="FunFam" id="3.30.70.260:FF:000030">
    <property type="entry name" value="Homoserine dehydrogenase"/>
    <property type="match status" value="1"/>
</dbReference>
<keyword evidence="6" id="KW-0028">Amino-acid biosynthesis</keyword>
<dbReference type="Gene3D" id="3.30.70.260">
    <property type="match status" value="1"/>
</dbReference>
<dbReference type="EC" id="1.1.1.3" evidence="4"/>
<evidence type="ECO:0000256" key="9">
    <source>
        <dbReference type="ARBA" id="ARBA00023002"/>
    </source>
</evidence>
<evidence type="ECO:0000256" key="10">
    <source>
        <dbReference type="ARBA" id="ARBA00023167"/>
    </source>
</evidence>
<comment type="pathway">
    <text evidence="1">Amino-acid biosynthesis; L-threonine biosynthesis; L-threonine from L-aspartate: step 3/5.</text>
</comment>
<dbReference type="SUPFAM" id="SSF55021">
    <property type="entry name" value="ACT-like"/>
    <property type="match status" value="1"/>
</dbReference>
<evidence type="ECO:0000256" key="7">
    <source>
        <dbReference type="ARBA" id="ARBA00022697"/>
    </source>
</evidence>
<dbReference type="CDD" id="cd04881">
    <property type="entry name" value="ACT_HSDH-Hom"/>
    <property type="match status" value="1"/>
</dbReference>